<dbReference type="PANTHER" id="PTHR10903:SF62">
    <property type="entry name" value="GTPASE IMAP FAMILY MEMBER 4-LIKE-RELATED"/>
    <property type="match status" value="1"/>
</dbReference>
<feature type="domain" description="AIG1-type G" evidence="5">
    <location>
        <begin position="1"/>
        <end position="186"/>
    </location>
</feature>
<dbReference type="AlphaFoldDB" id="A0A3Q2G4L8"/>
<accession>A0A3Q2G4L8</accession>
<sequence length="383" mass="41999">MGEAPHGRSWTRSPKAASDTVKSRQICHFPVQIDLPGLFDPEKDEKELKPALIKCITECSPGPHALLIVLNIEEYTEKGKDVISRMNEYLSEDVFKHAIVVFTHGDSLPRRQRVKDFVKTNSFLKDLVEKCGNRCHVIDNKHWSKRSKYRYRNIKYQVKKLLKSIEKTVEANNGSCYTNKILQDIEKIIKQEEKHIAESSRNIPEEKVRETAQERVYNILKKAAGFATGAVTGAFFGVLAVFKGVSVAAQLEAALERVLKAWTGTAAKLALDTAGKPTAAEQVSTEQEGKGSEGTRGLQATGIGEGMGVGMPVLAAAAGVGAIFGGIKGYEAAEKAETPWEAATEAFKSVSSSGFTFLDTSQDFISNLANRVSKPLSECKYNN</sequence>
<dbReference type="OMA" id="ENAKTPW"/>
<dbReference type="Pfam" id="PF04548">
    <property type="entry name" value="AIG1"/>
    <property type="match status" value="1"/>
</dbReference>
<reference evidence="6" key="1">
    <citation type="submission" date="2025-08" db="UniProtKB">
        <authorList>
            <consortium name="Ensembl"/>
        </authorList>
    </citation>
    <scope>IDENTIFICATION</scope>
</reference>
<name>A0A3Q2G4L8_CYPVA</name>
<dbReference type="Gene3D" id="3.40.50.300">
    <property type="entry name" value="P-loop containing nucleotide triphosphate hydrolases"/>
    <property type="match status" value="1"/>
</dbReference>
<dbReference type="InterPro" id="IPR027417">
    <property type="entry name" value="P-loop_NTPase"/>
</dbReference>
<keyword evidence="3" id="KW-0342">GTP-binding</keyword>
<protein>
    <recommendedName>
        <fullName evidence="5">AIG1-type G domain-containing protein</fullName>
    </recommendedName>
</protein>
<evidence type="ECO:0000313" key="7">
    <source>
        <dbReference type="Proteomes" id="UP000265020"/>
    </source>
</evidence>
<organism evidence="6 7">
    <name type="scientific">Cyprinodon variegatus</name>
    <name type="common">Sheepshead minnow</name>
    <dbReference type="NCBI Taxonomy" id="28743"/>
    <lineage>
        <taxon>Eukaryota</taxon>
        <taxon>Metazoa</taxon>
        <taxon>Chordata</taxon>
        <taxon>Craniata</taxon>
        <taxon>Vertebrata</taxon>
        <taxon>Euteleostomi</taxon>
        <taxon>Actinopterygii</taxon>
        <taxon>Neopterygii</taxon>
        <taxon>Teleostei</taxon>
        <taxon>Neoteleostei</taxon>
        <taxon>Acanthomorphata</taxon>
        <taxon>Ovalentaria</taxon>
        <taxon>Atherinomorphae</taxon>
        <taxon>Cyprinodontiformes</taxon>
        <taxon>Cyprinodontidae</taxon>
        <taxon>Cyprinodon</taxon>
    </lineage>
</organism>
<evidence type="ECO:0000256" key="4">
    <source>
        <dbReference type="SAM" id="MobiDB-lite"/>
    </source>
</evidence>
<reference evidence="6" key="2">
    <citation type="submission" date="2025-09" db="UniProtKB">
        <authorList>
            <consortium name="Ensembl"/>
        </authorList>
    </citation>
    <scope>IDENTIFICATION</scope>
</reference>
<evidence type="ECO:0000313" key="6">
    <source>
        <dbReference type="Ensembl" id="ENSCVAP00000017755.1"/>
    </source>
</evidence>
<dbReference type="GO" id="GO:0005525">
    <property type="term" value="F:GTP binding"/>
    <property type="evidence" value="ECO:0007669"/>
    <property type="project" value="UniProtKB-KW"/>
</dbReference>
<dbReference type="InterPro" id="IPR045058">
    <property type="entry name" value="GIMA/IAN/Toc"/>
</dbReference>
<dbReference type="GeneTree" id="ENSGT01150000286992"/>
<dbReference type="SUPFAM" id="SSF52540">
    <property type="entry name" value="P-loop containing nucleoside triphosphate hydrolases"/>
    <property type="match status" value="1"/>
</dbReference>
<dbReference type="STRING" id="28743.ENSCVAP00000017755"/>
<evidence type="ECO:0000256" key="3">
    <source>
        <dbReference type="ARBA" id="ARBA00023134"/>
    </source>
</evidence>
<evidence type="ECO:0000259" key="5">
    <source>
        <dbReference type="PROSITE" id="PS51720"/>
    </source>
</evidence>
<keyword evidence="2" id="KW-0547">Nucleotide-binding</keyword>
<dbReference type="PROSITE" id="PS51720">
    <property type="entry name" value="G_AIG1"/>
    <property type="match status" value="1"/>
</dbReference>
<dbReference type="Proteomes" id="UP000265020">
    <property type="component" value="Unassembled WGS sequence"/>
</dbReference>
<feature type="region of interest" description="Disordered" evidence="4">
    <location>
        <begin position="277"/>
        <end position="301"/>
    </location>
</feature>
<evidence type="ECO:0000256" key="2">
    <source>
        <dbReference type="ARBA" id="ARBA00022741"/>
    </source>
</evidence>
<dbReference type="PANTHER" id="PTHR10903">
    <property type="entry name" value="GTPASE, IMAP FAMILY MEMBER-RELATED"/>
    <property type="match status" value="1"/>
</dbReference>
<comment type="similarity">
    <text evidence="1">Belongs to the TRAFAC class TrmE-Era-EngA-EngB-Septin-like GTPase superfamily. AIG1/Toc34/Toc159-like paraseptin GTPase family. IAN subfamily.</text>
</comment>
<dbReference type="InterPro" id="IPR006703">
    <property type="entry name" value="G_AIG1"/>
</dbReference>
<proteinExistence type="inferred from homology"/>
<dbReference type="Ensembl" id="ENSCVAT00000026508.1">
    <property type="protein sequence ID" value="ENSCVAP00000017755.1"/>
    <property type="gene ID" value="ENSCVAG00000020890.1"/>
</dbReference>
<keyword evidence="7" id="KW-1185">Reference proteome</keyword>
<evidence type="ECO:0000256" key="1">
    <source>
        <dbReference type="ARBA" id="ARBA00008535"/>
    </source>
</evidence>